<dbReference type="InterPro" id="IPR058923">
    <property type="entry name" value="RCC1-like_dom"/>
</dbReference>
<dbReference type="PANTHER" id="PTHR22870">
    <property type="entry name" value="REGULATOR OF CHROMOSOME CONDENSATION"/>
    <property type="match status" value="1"/>
</dbReference>
<dbReference type="OMA" id="QEGYKLW"/>
<dbReference type="SUPFAM" id="SSF50985">
    <property type="entry name" value="RCC1/BLIP-II"/>
    <property type="match status" value="2"/>
</dbReference>
<feature type="repeat" description="RCC1" evidence="2">
    <location>
        <begin position="36"/>
        <end position="95"/>
    </location>
</feature>
<dbReference type="Pfam" id="PF25390">
    <property type="entry name" value="WD40_RLD"/>
    <property type="match status" value="1"/>
</dbReference>
<dbReference type="Gene3D" id="2.130.10.30">
    <property type="entry name" value="Regulator of chromosome condensation 1/beta-lactamase-inhibitor protein II"/>
    <property type="match status" value="3"/>
</dbReference>
<dbReference type="InterPro" id="IPR009091">
    <property type="entry name" value="RCC1/BLIP-II"/>
</dbReference>
<protein>
    <recommendedName>
        <fullName evidence="3">RCC1-like domain-containing protein</fullName>
    </recommendedName>
</protein>
<dbReference type="EnsemblPlants" id="AUR62009274-RA">
    <property type="protein sequence ID" value="AUR62009274-RA:cds"/>
    <property type="gene ID" value="AUR62009274"/>
</dbReference>
<dbReference type="InterPro" id="IPR000408">
    <property type="entry name" value="Reg_chr_condens"/>
</dbReference>
<reference evidence="4" key="2">
    <citation type="submission" date="2021-03" db="UniProtKB">
        <authorList>
            <consortium name="EnsemblPlants"/>
        </authorList>
    </citation>
    <scope>IDENTIFICATION</scope>
</reference>
<dbReference type="PANTHER" id="PTHR22870:SF155">
    <property type="entry name" value="E3 UBIQUITIN-PROTEIN LIGASE HERC1-RELATED"/>
    <property type="match status" value="1"/>
</dbReference>
<sequence length="520" mass="55962">MADVTESPGLPTRNPAHKIVAVAAGEAHTLALSGDGKVYSWGRGTFGRLGNGSQSDENHPVPIKWDNNDDLQDEKCPKFVGVAAGAYHSLALAGTLAQLNSPRSLGDDSEGKSKNPLKMWGNIPQQSSPDDNTFTLISVPNPIPMFDFYGHTVVKVACANEHVVALVSAGEKHVGDDLVCYTWGNNNHGQLGLGDTESRSHPQAVAQFSEGSAWRAYDVACGSFHTVVLTFKKQPSDTLASVCWTFGLGENGQLGHGTTQSSSLPEPARELPENAYFVSVDCGLLHTSVVSSAGEVWSWGMEKGLGLCPDVSFSGVDHGDAILPLQFSCNGSNFPDPVEVACGAAHTVLVADDGYKLWSWGRGRSGVLGDGKVSDSYSPTMVLWPPLSEDFSDGLNIESKKPKEGGEKTEVDEKLSSAMEEMKLLQSKLSVMESYVSVLHGSLFGKPFEESDIPASLIESDSFDVGKAWQGMLEAADGKELRRLEMFYGNMLDGVKDKIMKRKIQEIVKEHLQSSSTTQY</sequence>
<dbReference type="Proteomes" id="UP000596660">
    <property type="component" value="Unplaced"/>
</dbReference>
<reference evidence="4" key="1">
    <citation type="journal article" date="2017" name="Nature">
        <title>The genome of Chenopodium quinoa.</title>
        <authorList>
            <person name="Jarvis D.E."/>
            <person name="Ho Y.S."/>
            <person name="Lightfoot D.J."/>
            <person name="Schmoeckel S.M."/>
            <person name="Li B."/>
            <person name="Borm T.J.A."/>
            <person name="Ohyanagi H."/>
            <person name="Mineta K."/>
            <person name="Michell C.T."/>
            <person name="Saber N."/>
            <person name="Kharbatia N.M."/>
            <person name="Rupper R.R."/>
            <person name="Sharp A.R."/>
            <person name="Dally N."/>
            <person name="Boughton B.A."/>
            <person name="Woo Y.H."/>
            <person name="Gao G."/>
            <person name="Schijlen E.G.W.M."/>
            <person name="Guo X."/>
            <person name="Momin A.A."/>
            <person name="Negrao S."/>
            <person name="Al-Babili S."/>
            <person name="Gehring C."/>
            <person name="Roessner U."/>
            <person name="Jung C."/>
            <person name="Murphy K."/>
            <person name="Arold S.T."/>
            <person name="Gojobori T."/>
            <person name="van der Linden C.G."/>
            <person name="van Loo E.N."/>
            <person name="Jellen E.N."/>
            <person name="Maughan P.J."/>
            <person name="Tester M."/>
        </authorList>
    </citation>
    <scope>NUCLEOTIDE SEQUENCE [LARGE SCALE GENOMIC DNA]</scope>
    <source>
        <strain evidence="4">cv. PI 614886</strain>
    </source>
</reference>
<keyword evidence="5" id="KW-1185">Reference proteome</keyword>
<evidence type="ECO:0000313" key="5">
    <source>
        <dbReference type="Proteomes" id="UP000596660"/>
    </source>
</evidence>
<keyword evidence="1" id="KW-0677">Repeat</keyword>
<evidence type="ECO:0000256" key="1">
    <source>
        <dbReference type="ARBA" id="ARBA00022737"/>
    </source>
</evidence>
<dbReference type="PROSITE" id="PS00626">
    <property type="entry name" value="RCC1_2"/>
    <property type="match status" value="1"/>
</dbReference>
<name>A0A803LBN5_CHEQI</name>
<feature type="domain" description="RCC1-like" evidence="3">
    <location>
        <begin position="14"/>
        <end position="303"/>
    </location>
</feature>
<feature type="repeat" description="RCC1" evidence="2">
    <location>
        <begin position="178"/>
        <end position="232"/>
    </location>
</feature>
<proteinExistence type="predicted"/>
<dbReference type="Gramene" id="AUR62009274-RA">
    <property type="protein sequence ID" value="AUR62009274-RA:cds"/>
    <property type="gene ID" value="AUR62009274"/>
</dbReference>
<accession>A0A803LBN5</accession>
<dbReference type="AlphaFoldDB" id="A0A803LBN5"/>
<evidence type="ECO:0000313" key="4">
    <source>
        <dbReference type="EnsemblPlants" id="AUR62009274-RA:cds"/>
    </source>
</evidence>
<evidence type="ECO:0000259" key="3">
    <source>
        <dbReference type="Pfam" id="PF25390"/>
    </source>
</evidence>
<feature type="repeat" description="RCC1" evidence="2">
    <location>
        <begin position="294"/>
        <end position="353"/>
    </location>
</feature>
<feature type="repeat" description="RCC1" evidence="2">
    <location>
        <begin position="241"/>
        <end position="293"/>
    </location>
</feature>
<evidence type="ECO:0000256" key="2">
    <source>
        <dbReference type="PROSITE-ProRule" id="PRU00235"/>
    </source>
</evidence>
<dbReference type="PRINTS" id="PR00633">
    <property type="entry name" value="RCCNDNSATION"/>
</dbReference>
<organism evidence="4 5">
    <name type="scientific">Chenopodium quinoa</name>
    <name type="common">Quinoa</name>
    <dbReference type="NCBI Taxonomy" id="63459"/>
    <lineage>
        <taxon>Eukaryota</taxon>
        <taxon>Viridiplantae</taxon>
        <taxon>Streptophyta</taxon>
        <taxon>Embryophyta</taxon>
        <taxon>Tracheophyta</taxon>
        <taxon>Spermatophyta</taxon>
        <taxon>Magnoliopsida</taxon>
        <taxon>eudicotyledons</taxon>
        <taxon>Gunneridae</taxon>
        <taxon>Pentapetalae</taxon>
        <taxon>Caryophyllales</taxon>
        <taxon>Chenopodiaceae</taxon>
        <taxon>Chenopodioideae</taxon>
        <taxon>Atripliceae</taxon>
        <taxon>Chenopodium</taxon>
    </lineage>
</organism>
<dbReference type="InterPro" id="IPR051210">
    <property type="entry name" value="Ub_ligase/GEF_domain"/>
</dbReference>
<dbReference type="PROSITE" id="PS50012">
    <property type="entry name" value="RCC1_3"/>
    <property type="match status" value="4"/>
</dbReference>